<dbReference type="PANTHER" id="PTHR44103">
    <property type="entry name" value="PROPROTEIN CONVERTASE P"/>
    <property type="match status" value="1"/>
</dbReference>
<dbReference type="InterPro" id="IPR014755">
    <property type="entry name" value="Cu-Rt/internalin_Ig-like"/>
</dbReference>
<keyword evidence="5" id="KW-1185">Reference proteome</keyword>
<protein>
    <submittedName>
        <fullName evidence="4">DUF4347 domain-containing protein</fullName>
    </submittedName>
</protein>
<dbReference type="Pfam" id="PF19078">
    <property type="entry name" value="Big_12"/>
    <property type="match status" value="4"/>
</dbReference>
<keyword evidence="1" id="KW-0732">Signal</keyword>
<reference evidence="4" key="1">
    <citation type="submission" date="2022-09" db="EMBL/GenBank/DDBJ databases">
        <title>Complete genome sequence of Pseudomonas promysalinigenes strain RL-WG26, a newly isolated PGPR with the potential for plant salinity stress alleviation.</title>
        <authorList>
            <person name="Ren L."/>
            <person name="Wang G."/>
            <person name="Hu H."/>
        </authorList>
    </citation>
    <scope>NUCLEOTIDE SEQUENCE</scope>
    <source>
        <strain evidence="4">RL-WG26</strain>
    </source>
</reference>
<feature type="compositionally biased region" description="Low complexity" evidence="2">
    <location>
        <begin position="53"/>
        <end position="74"/>
    </location>
</feature>
<dbReference type="Gene3D" id="2.40.128.340">
    <property type="match status" value="1"/>
</dbReference>
<dbReference type="Proteomes" id="UP001064504">
    <property type="component" value="Chromosome"/>
</dbReference>
<gene>
    <name evidence="4" type="ORF">N5C08_18240</name>
</gene>
<sequence length="3719" mass="374414">MKLIERFLRKAAQQRQTAEPSQAPLLMALEPRIMFDASVGAVAQDAATQTTVDTVNDSTSSNQDSQASASTQASGAQPGAERQEVVFVDGQVGQADQLIAGLPANAEVVVLDPDKDGLQQMADYLKGRDNLDAIHLLSHGADGTVQLGNIWLASNNLAEHRSALQSIGATLKADGDLMLYGCDVGEGSKGQAFLDELASITGADVAASVDDTGAAALGGNWTLERSSGVIETSALSVDGYSGLLAANYTGGAVASAPVLGATLNNLMKYVVADFNGDGYDDILYQANGTSGAWSFAVNNRDGTFSIQDQNSSIFAGLTLGAHSTTGTNFHAADFNGDGRIDLLVASITDSSMKLYLNNGSGFTTTNVAGTFGGVKTLIGDFNGDGAVDVLYQQTATNSPWGMLVNDGNGNFTNILDTDPGWNQTFTLPNFATYSYKAADVDGDGYTDLIIVSANQQMRYLRNDNGRFVELTSTAGLPTPTVSRAIVADFDGDGDADILYQVGGDGTEIRYVRNDNGSFVDLPRSLSPFASIITFPDFTSQRYRVGDFDGDGDLDLIGTSSTAGATVIYYQDGSPPKLNSATPADDSLSVAPSANITLTFDQSVSKGGGNIYIVRTSDNAIIQTIDVGSALVTGSGTTWTIDPPADLLAGVQYAVRIDSKTFVNAANQVYKGIQDNTTLNFTIAAVAAPVIGNLNGDSVTYVEKSAYALLDAGSNATVTDADSASFSGGKLTVQVTAGGTSGEDVLFIRDQGAGANQIVLSGASVLYNGLVLGTFTGGSNGNPLVIILTSNATAATVTALIQNLAYRNSNTTEPSTTVRSVSISMDDGAGGSSTVSVVSVAVASVNDAPLVSVTAANPTYTENTSAVQLFSGATINTVESGQKVAQITFIVTNVANGAAEKLVIDGSDVALVNGNSVVTTNNGTVVTVSVASGTATVILSSSAGLDTATAQTIVNTLAYRNDSDSPNTANRVVTLNTLSDNGGSANGGLPTTAVGIFSTVSLVGVNDAPVLSGGPYSLPSITEDTTASGMQVSTLLANYTVVDADAGALSGIAVVARGGNGTWQYSSDNANWTDFGAVSNTSALLLSATTYLRYVPDGANGETASFTFRGWDQTQGSASVNGIRSTADTSSNGGASAFSSATAVANQGVTSVNDAPVMTPLSPSLSGLTDTAVNNGGNTVQSLLGGVTDVDTGALKGMAVTGLTGTYGTWQYSLDAGSTWNDVGVVSSSAALLLTAQNLVRFVPDGIHGETATITYKAWDQSSNAGLQGSKVSVLTSGGTSAYSTASDSASVVVTAVNDAPVVTVSGTPAAWIEGNNVPSSPVAVDPALTVADTDGPNPLGATARLLTYYSAQDSLSFINDGVSMGNIVGVWNVGTGTLTLTSAGNQATVEQFQAALRAVSYNNASDNPNSTTRTVQFIVTDGGNLASAAVTRDITITAVNDSPVITAVAALPIIEDTPTALSQISFSDVDSTLGIVTFSVASGTLSATGAGGVTVGGTSTALTLSGTLANINLFIANNRLVFTPAANASGDVQLTINVNTLSVSDATTSLTLQVAAVNDAPVVTAPASITVTEDVASVISGISFSDVDAGASTVTATFSVPSGTLSASSGLGVTVSGADTGVLTLSGSLADINVFIAANSVTFKTAQDATNSVILTVTLDDNGNTGGPAQTDSKTVTLNVNAVNDAPVNNLPVAQTAQQGIGLGFNTANGNAISISDVDAGNGLLTVFLSATNGTLSLGSLSGITLLLGTGSNNPLMVFEGTRANLNAALQTLTFTSASNFIGSATLTIQTNDNGNSGSGGARTDIDTLTINVIPLNPRVTSVSAQGLDRTVKVGDEVLINVVFDQVVNADTTGGIPSLLLETGLVDRAAVYSSGSGSNTLVFKYTVQAGDVSADLDFQSTAALQLNGAILANASNDLAVLTLPSVGGSDSLGGRSNIVVDGVLPRVASVQAPSDGTYITGQNLDFTVNFSEQVVLDTLGGVPRIAVTLDNGGTVYADYVSGSGSTALVFRMTVANGQLDSNGITVGSSIELNGGAIRDLAGNTIVASLNNVASTAAVNVDGVAPTVVSVAPPLEGHYKAGDVLTFTVNASEAVQTGALAPRLALDVGGVTRYANYVSGSGTSALVFQYIVQTGDNDSDGIAVSSLDLRGQTLTDLAGNDLNLALNGVGSTAGVHVDTTAPGASSIVRIDASPNNASSVRFSVTFSEAVSGVDASDFNLIFGGSAAGSISSVTSLDGRTYTVLVDGLSGQGSLRLDLAGSGTGIVDAAGNAVSGGLTGASYSIDRVAPSVVSVQVPANGTYVAGQNLDFIVNTDEAVLLDTSTGTPRLQVTLDNGVTAYANYLSGAGSTALVFRLTVVNGQLDSNGITLGNSIELNGATLRDSVGNAASTALAGVGDTSLVRIDAVPPTVASVQTPADGNYQAGDVLTFTVNASEAVQTGALAPRLALDVGGVTRYANYVSGSGTSALVFQYIVQAGDNDSDGIAVSSLDLRGQTLTDLAGNDLNLALNGVGSTAGVHVDTTAPGASSIVRIDASPNNASSVRFSVTFSEAVSGVDASDFNLIFGGSAAGSISSVTSLDGRTYTVLVDGLSGQGSLRLDLAGSGTGIVDAAGNAVSGGLTGASYSIDRVAPSVVSVQVPANGTYVAGQNLDFIVNTDEAVLLDTSTGTPRLQVTLDNGVTAYANYLSGAGSTALVFRLTVVNGQLDSNGITLGNSIELNGATLRDSVGNAASTALAGVGDTSLVRIDAVPPTVASVQTPADGNYQAGDVLTFTVNASEAVQTGALAPRLALDVGGVTRYANYVSGSGTSALVFQYIVQTGDNDSDGIAVSSLDLRGQTLTDLAGNDLNLALNGVGSTAGVHVDTTAPGASSIVRIDASPNNASSVRFSVTFSEAVSGVDASDFNLIFGGSAAGSISSVTSLDGRTYTVLVDGLSGQGSLRLDLAGSGTGIVDAAGNAVSGGLTGASYSIDRVAPSVVSVQVPANGTYVAGQNLDFIVNTDEAVLLDTSTGTPRLQVTLDNGVTAYANYLSGAGSTALVFRLTVVNGQLDSNGITLGNSIELNGATLRDSVGNAASTALAGVGDTSLVRIDAVPPTVASVQTPADGNYQAGDVLTFTVNASEAVQTGALAPRLALDVGGVTRYANYVSGSGTSALVFQYIVQTGDNDSDGIAVSSLDLRGQTLTDLAGNDLNLALNGVGSTAGVHVDTTAPGASSIVRIDASPNNASSVRFSVTFSEAVSGVDASDFNLIFGGSAAGSISSVTSLDGRTYTVLVDGLSGQGSLRLDLAGSGTGIVDAAGNAVSGGLTGASYSIDRVAPSVVSVQVPANGTYVAGQNLDFIVNTDEAVLVDSSNGNPRLAITLDDGQVAYADYVSTSGGTALLFRLSVTRGMAGNSSFAVAPTIDLNGGSLRDTQGNDANTGLNNLGDTRGILVDAKAPQPSSIVVDGPVSPGDRTLSFTLTFDEAVSGVDASDFSVLGSNSASGVVQSVQQLDARTYRIVVGDLRGQGSLALSLNAANSGVQDSAGNALGVSMVGQAQSIQTQDVGDLEYRLSPPQAPGTPQAPLAPPQSPAPLNDAGLSPLLPPPLFDVRSVGGDLRPLGTIFLGNASSAPSFIAQVFGTSDRGFSGLAGSAGMGGGEGGVFGSSTLASLFSQQVPGVNEMNVFNGSQWKQSDLSQGLRGVFGAPTFGQQLQQINEIDQRHVRELAKALAQPTAIGQRA</sequence>
<dbReference type="PANTHER" id="PTHR44103:SF1">
    <property type="entry name" value="PROPROTEIN CONVERTASE P"/>
    <property type="match status" value="1"/>
</dbReference>
<dbReference type="InterPro" id="IPR032812">
    <property type="entry name" value="SbsA_Ig"/>
</dbReference>
<feature type="region of interest" description="Disordered" evidence="2">
    <location>
        <begin position="3549"/>
        <end position="3579"/>
    </location>
</feature>
<proteinExistence type="predicted"/>
<dbReference type="Pfam" id="PF13517">
    <property type="entry name" value="FG-GAP_3"/>
    <property type="match status" value="2"/>
</dbReference>
<dbReference type="EMBL" id="CP104557">
    <property type="protein sequence ID" value="UXH38895.1"/>
    <property type="molecule type" value="Genomic_DNA"/>
</dbReference>
<dbReference type="PROSITE" id="PS50268">
    <property type="entry name" value="CADHERIN_2"/>
    <property type="match status" value="1"/>
</dbReference>
<accession>A0ABY6AIB6</accession>
<evidence type="ECO:0000259" key="3">
    <source>
        <dbReference type="PROSITE" id="PS50268"/>
    </source>
</evidence>
<name>A0ABY6AIB6_9PSED</name>
<dbReference type="InterPro" id="IPR013517">
    <property type="entry name" value="FG-GAP"/>
</dbReference>
<dbReference type="SUPFAM" id="SSF69318">
    <property type="entry name" value="Integrin alpha N-terminal domain"/>
    <property type="match status" value="2"/>
</dbReference>
<evidence type="ECO:0000256" key="1">
    <source>
        <dbReference type="ARBA" id="ARBA00022729"/>
    </source>
</evidence>
<dbReference type="Pfam" id="PF13205">
    <property type="entry name" value="Big_5"/>
    <property type="match status" value="1"/>
</dbReference>
<evidence type="ECO:0000313" key="4">
    <source>
        <dbReference type="EMBL" id="UXH38895.1"/>
    </source>
</evidence>
<organism evidence="4 5">
    <name type="scientific">Pseudomonas promysalinigenes</name>
    <dbReference type="NCBI Taxonomy" id="485898"/>
    <lineage>
        <taxon>Bacteria</taxon>
        <taxon>Pseudomonadati</taxon>
        <taxon>Pseudomonadota</taxon>
        <taxon>Gammaproteobacteria</taxon>
        <taxon>Pseudomonadales</taxon>
        <taxon>Pseudomonadaceae</taxon>
        <taxon>Pseudomonas</taxon>
    </lineage>
</organism>
<dbReference type="RefSeq" id="WP_261743958.1">
    <property type="nucleotide sequence ID" value="NZ_CP104557.1"/>
</dbReference>
<dbReference type="InterPro" id="IPR028994">
    <property type="entry name" value="Integrin_alpha_N"/>
</dbReference>
<feature type="region of interest" description="Disordered" evidence="2">
    <location>
        <begin position="53"/>
        <end position="81"/>
    </location>
</feature>
<dbReference type="InterPro" id="IPR002126">
    <property type="entry name" value="Cadherin-like_dom"/>
</dbReference>
<dbReference type="InterPro" id="IPR044048">
    <property type="entry name" value="Big_12"/>
</dbReference>
<dbReference type="Gene3D" id="2.60.40.1220">
    <property type="match status" value="1"/>
</dbReference>
<dbReference type="Pfam" id="PF14252">
    <property type="entry name" value="DUF4347"/>
    <property type="match status" value="1"/>
</dbReference>
<dbReference type="InterPro" id="IPR025592">
    <property type="entry name" value="DUF4347"/>
</dbReference>
<evidence type="ECO:0000256" key="2">
    <source>
        <dbReference type="SAM" id="MobiDB-lite"/>
    </source>
</evidence>
<feature type="domain" description="Cadherin" evidence="3">
    <location>
        <begin position="1563"/>
        <end position="1694"/>
    </location>
</feature>
<evidence type="ECO:0000313" key="5">
    <source>
        <dbReference type="Proteomes" id="UP001064504"/>
    </source>
</evidence>